<protein>
    <recommendedName>
        <fullName evidence="9">YpfN family protein</fullName>
    </recommendedName>
</protein>
<keyword evidence="8" id="KW-1185">Reference proteome</keyword>
<evidence type="ECO:0008006" key="9">
    <source>
        <dbReference type="Google" id="ProtNLM"/>
    </source>
</evidence>
<dbReference type="STRING" id="1878942.GCA_900128755_00033"/>
<keyword evidence="2 6" id="KW-0812">Transmembrane</keyword>
<gene>
    <name evidence="7" type="ORF">CCS41_11645</name>
</gene>
<feature type="region of interest" description="Disordered" evidence="5">
    <location>
        <begin position="42"/>
        <end position="62"/>
    </location>
</feature>
<dbReference type="RefSeq" id="WP_072551143.1">
    <property type="nucleotide sequence ID" value="NZ_CP021659.1"/>
</dbReference>
<evidence type="ECO:0000313" key="7">
    <source>
        <dbReference type="EMBL" id="AWK15436.1"/>
    </source>
</evidence>
<organism evidence="7 8">
    <name type="scientific">Candidatus Fukatsuia symbiotica</name>
    <dbReference type="NCBI Taxonomy" id="1878942"/>
    <lineage>
        <taxon>Bacteria</taxon>
        <taxon>Pseudomonadati</taxon>
        <taxon>Pseudomonadota</taxon>
        <taxon>Gammaproteobacteria</taxon>
        <taxon>Enterobacterales</taxon>
        <taxon>Yersiniaceae</taxon>
        <taxon>Candidatus Fukatsuia</taxon>
    </lineage>
</organism>
<dbReference type="InterPro" id="IPR020910">
    <property type="entry name" value="UPF0370"/>
</dbReference>
<name>A0A2U8I8A4_9GAMM</name>
<dbReference type="OrthoDB" id="6522148at2"/>
<keyword evidence="1" id="KW-1003">Cell membrane</keyword>
<keyword evidence="3 6" id="KW-1133">Transmembrane helix</keyword>
<proteinExistence type="predicted"/>
<sequence>MGFLGDLLWLKDYWWVILILLVGVILNAIKALYRLDYKSYLKNKPQLPPHRDNNAEWDDDKD</sequence>
<evidence type="ECO:0000313" key="8">
    <source>
        <dbReference type="Proteomes" id="UP000261875"/>
    </source>
</evidence>
<dbReference type="EMBL" id="CP021659">
    <property type="protein sequence ID" value="AWK15436.1"/>
    <property type="molecule type" value="Genomic_DNA"/>
</dbReference>
<evidence type="ECO:0000256" key="1">
    <source>
        <dbReference type="ARBA" id="ARBA00022475"/>
    </source>
</evidence>
<feature type="transmembrane region" description="Helical" evidence="6">
    <location>
        <begin position="13"/>
        <end position="33"/>
    </location>
</feature>
<dbReference type="Pfam" id="PF13980">
    <property type="entry name" value="UPF0370"/>
    <property type="match status" value="1"/>
</dbReference>
<reference evidence="7 8" key="1">
    <citation type="submission" date="2017-05" db="EMBL/GenBank/DDBJ databases">
        <title>Genome sequence of Candidatus Fukatsuia symbiotica and Candidatus Hamiltonella defensa from Acyrthosiphon pisum strain 5D.</title>
        <authorList>
            <person name="Patel V.A."/>
            <person name="Chevignon G."/>
            <person name="Russell J.A."/>
            <person name="Oliver K.M."/>
        </authorList>
    </citation>
    <scope>NUCLEOTIDE SEQUENCE [LARGE SCALE GENOMIC DNA]</scope>
    <source>
        <strain evidence="7 8">5D</strain>
    </source>
</reference>
<evidence type="ECO:0000256" key="3">
    <source>
        <dbReference type="ARBA" id="ARBA00022989"/>
    </source>
</evidence>
<dbReference type="KEGG" id="fsm:CCS41_11645"/>
<accession>A0A2U8I8A4</accession>
<evidence type="ECO:0000256" key="6">
    <source>
        <dbReference type="SAM" id="Phobius"/>
    </source>
</evidence>
<evidence type="ECO:0000256" key="2">
    <source>
        <dbReference type="ARBA" id="ARBA00022692"/>
    </source>
</evidence>
<dbReference type="Proteomes" id="UP000261875">
    <property type="component" value="Chromosome"/>
</dbReference>
<dbReference type="AlphaFoldDB" id="A0A2U8I8A4"/>
<keyword evidence="4 6" id="KW-0472">Membrane</keyword>
<evidence type="ECO:0000256" key="4">
    <source>
        <dbReference type="ARBA" id="ARBA00023136"/>
    </source>
</evidence>
<evidence type="ECO:0000256" key="5">
    <source>
        <dbReference type="SAM" id="MobiDB-lite"/>
    </source>
</evidence>